<reference evidence="4 5" key="1">
    <citation type="submission" date="2019-07" db="EMBL/GenBank/DDBJ databases">
        <title>Microlunatus dokdonensis sp. nov. isolated from the rhizospheric soil of the wild plant Elymus tsukushiensis.</title>
        <authorList>
            <person name="Ghim S.-Y."/>
            <person name="Hwang Y.-J."/>
            <person name="Son J.-S."/>
            <person name="Shin J.-H."/>
        </authorList>
    </citation>
    <scope>NUCLEOTIDE SEQUENCE [LARGE SCALE GENOMIC DNA]</scope>
    <source>
        <strain evidence="4 5">KUDC0627</strain>
    </source>
</reference>
<feature type="region of interest" description="Disordered" evidence="1">
    <location>
        <begin position="455"/>
        <end position="474"/>
    </location>
</feature>
<feature type="region of interest" description="Disordered" evidence="1">
    <location>
        <begin position="516"/>
        <end position="616"/>
    </location>
</feature>
<dbReference type="KEGG" id="mik:FOE78_04970"/>
<feature type="compositionally biased region" description="Basic and acidic residues" evidence="1">
    <location>
        <begin position="543"/>
        <end position="558"/>
    </location>
</feature>
<keyword evidence="5" id="KW-1185">Reference proteome</keyword>
<feature type="chain" id="PRO_5021937576" description="TrbL/VirB6 plasmid conjugal transfer protein" evidence="3">
    <location>
        <begin position="31"/>
        <end position="616"/>
    </location>
</feature>
<protein>
    <recommendedName>
        <fullName evidence="6">TrbL/VirB6 plasmid conjugal transfer protein</fullName>
    </recommendedName>
</protein>
<accession>A0A516PW14</accession>
<evidence type="ECO:0000256" key="1">
    <source>
        <dbReference type="SAM" id="MobiDB-lite"/>
    </source>
</evidence>
<feature type="transmembrane region" description="Helical" evidence="2">
    <location>
        <begin position="322"/>
        <end position="340"/>
    </location>
</feature>
<feature type="signal peptide" evidence="3">
    <location>
        <begin position="1"/>
        <end position="30"/>
    </location>
</feature>
<sequence>MRRTSRLRSIIAALLLAATVLATAVPAAHAAPTTRERRSVAEDVAQSVCRTVPPIIKLPKDISPNKLCRSVIVENIDPEGNNSGIRAACGEALGKVARPVTRFCTSVFDKMLDPARALFLDKVAPVAQKLKCVTTAPAAFDCLAKQVHIWLERSIVSLWQGLLTILTSGTQAIAMLDGWHNPGIVSLYSDVGSLGAVILLGVLLISLIISAVRLDVRHLGHALFGVIVWGLFWSAGAAVAVMLMKASDEVSRWLAGRPDKSGATDLDRAGKQFADWVEYVSGAANSTVGPSYDVGSFTAILVCLLLIIAIVAALVALLMRNIALLMIVMALPLTLAGTAGPRMTREWFNAAVRMFVALLLAKPLIVIAVRLGAVLVSVPARGQPQATFSDALLGVSIILLAALLPGVIYRFSGGLTNTSAGAAPRASAGYIGQSAQSATSSVDLTRVIMERNAPRPMLAGRPPQPAVAGTTSTGARGGGLAGPIGIAAVTAALAGGTIESGGRWLAGHAATGGGVLGDVEGPHVPSPPISRGPHGARDTSQSSDHRGSASQQDREPRPEPAQLTIVQTPSHVPQRPAIAPRGIDHLIIPGSVVDDRQLELPPAQQTPTDQGQDSDE</sequence>
<keyword evidence="2" id="KW-0472">Membrane</keyword>
<keyword evidence="2" id="KW-0812">Transmembrane</keyword>
<feature type="transmembrane region" description="Helical" evidence="2">
    <location>
        <begin position="222"/>
        <end position="244"/>
    </location>
</feature>
<evidence type="ECO:0000313" key="4">
    <source>
        <dbReference type="EMBL" id="QDP95349.1"/>
    </source>
</evidence>
<feature type="transmembrane region" description="Helical" evidence="2">
    <location>
        <begin position="294"/>
        <end position="315"/>
    </location>
</feature>
<feature type="transmembrane region" description="Helical" evidence="2">
    <location>
        <begin position="352"/>
        <end position="376"/>
    </location>
</feature>
<name>A0A516PW14_9ACTN</name>
<dbReference type="Pfam" id="PF19590">
    <property type="entry name" value="TrbL_3"/>
    <property type="match status" value="1"/>
</dbReference>
<dbReference type="InterPro" id="IPR045782">
    <property type="entry name" value="TrbL_3"/>
</dbReference>
<evidence type="ECO:0000313" key="5">
    <source>
        <dbReference type="Proteomes" id="UP000319263"/>
    </source>
</evidence>
<dbReference type="EMBL" id="CP041692">
    <property type="protein sequence ID" value="QDP95349.1"/>
    <property type="molecule type" value="Genomic_DNA"/>
</dbReference>
<feature type="transmembrane region" description="Helical" evidence="2">
    <location>
        <begin position="388"/>
        <end position="409"/>
    </location>
</feature>
<feature type="transmembrane region" description="Helical" evidence="2">
    <location>
        <begin position="191"/>
        <end position="210"/>
    </location>
</feature>
<gene>
    <name evidence="4" type="ORF">FOE78_04970</name>
</gene>
<evidence type="ECO:0000256" key="2">
    <source>
        <dbReference type="SAM" id="Phobius"/>
    </source>
</evidence>
<evidence type="ECO:0000256" key="3">
    <source>
        <dbReference type="SAM" id="SignalP"/>
    </source>
</evidence>
<keyword evidence="2" id="KW-1133">Transmembrane helix</keyword>
<organism evidence="4 5">
    <name type="scientific">Microlunatus elymi</name>
    <dbReference type="NCBI Taxonomy" id="2596828"/>
    <lineage>
        <taxon>Bacteria</taxon>
        <taxon>Bacillati</taxon>
        <taxon>Actinomycetota</taxon>
        <taxon>Actinomycetes</taxon>
        <taxon>Propionibacteriales</taxon>
        <taxon>Propionibacteriaceae</taxon>
        <taxon>Microlunatus</taxon>
    </lineage>
</organism>
<feature type="compositionally biased region" description="Polar residues" evidence="1">
    <location>
        <begin position="603"/>
        <end position="616"/>
    </location>
</feature>
<evidence type="ECO:0008006" key="6">
    <source>
        <dbReference type="Google" id="ProtNLM"/>
    </source>
</evidence>
<proteinExistence type="predicted"/>
<dbReference type="RefSeq" id="WP_143985322.1">
    <property type="nucleotide sequence ID" value="NZ_CP041692.1"/>
</dbReference>
<dbReference type="Proteomes" id="UP000319263">
    <property type="component" value="Chromosome"/>
</dbReference>
<keyword evidence="3" id="KW-0732">Signal</keyword>
<dbReference type="AlphaFoldDB" id="A0A516PW14"/>